<evidence type="ECO:0000313" key="4">
    <source>
        <dbReference type="Proteomes" id="UP000268829"/>
    </source>
</evidence>
<reference evidence="3 4" key="1">
    <citation type="submission" date="2018-10" db="EMBL/GenBank/DDBJ databases">
        <title>Phylogenomics of Brevibacillus.</title>
        <authorList>
            <person name="Dunlap C."/>
        </authorList>
    </citation>
    <scope>NUCLEOTIDE SEQUENCE [LARGE SCALE GENOMIC DNA]</scope>
    <source>
        <strain evidence="3 4">DSM 100115</strain>
    </source>
</reference>
<evidence type="ECO:0000313" key="3">
    <source>
        <dbReference type="EMBL" id="RNB56615.1"/>
    </source>
</evidence>
<feature type="chain" id="PRO_5018334219" description="Copper resistance protein CopC" evidence="2">
    <location>
        <begin position="26"/>
        <end position="172"/>
    </location>
</feature>
<feature type="signal peptide" evidence="2">
    <location>
        <begin position="1"/>
        <end position="25"/>
    </location>
</feature>
<dbReference type="AlphaFoldDB" id="A0A3M8B184"/>
<dbReference type="RefSeq" id="WP_122905077.1">
    <property type="nucleotide sequence ID" value="NZ_RHHS01000028.1"/>
</dbReference>
<feature type="transmembrane region" description="Helical" evidence="1">
    <location>
        <begin position="144"/>
        <end position="162"/>
    </location>
</feature>
<comment type="caution">
    <text evidence="3">The sequence shown here is derived from an EMBL/GenBank/DDBJ whole genome shotgun (WGS) entry which is preliminary data.</text>
</comment>
<proteinExistence type="predicted"/>
<evidence type="ECO:0008006" key="5">
    <source>
        <dbReference type="Google" id="ProtNLM"/>
    </source>
</evidence>
<keyword evidence="1" id="KW-1133">Transmembrane helix</keyword>
<accession>A0A3M8B184</accession>
<dbReference type="Proteomes" id="UP000268829">
    <property type="component" value="Unassembled WGS sequence"/>
</dbReference>
<keyword evidence="2" id="KW-0732">Signal</keyword>
<keyword evidence="1" id="KW-0812">Transmembrane</keyword>
<dbReference type="OrthoDB" id="2679305at2"/>
<gene>
    <name evidence="3" type="ORF">EDM57_12520</name>
</gene>
<dbReference type="EMBL" id="RHHS01000028">
    <property type="protein sequence ID" value="RNB56615.1"/>
    <property type="molecule type" value="Genomic_DNA"/>
</dbReference>
<name>A0A3M8B184_9BACL</name>
<evidence type="ECO:0000256" key="2">
    <source>
        <dbReference type="SAM" id="SignalP"/>
    </source>
</evidence>
<keyword evidence="1" id="KW-0472">Membrane</keyword>
<protein>
    <recommendedName>
        <fullName evidence="5">Copper resistance protein CopC</fullName>
    </recommendedName>
</protein>
<keyword evidence="4" id="KW-1185">Reference proteome</keyword>
<organism evidence="3 4">
    <name type="scientific">Brevibacillus gelatini</name>
    <dbReference type="NCBI Taxonomy" id="1655277"/>
    <lineage>
        <taxon>Bacteria</taxon>
        <taxon>Bacillati</taxon>
        <taxon>Bacillota</taxon>
        <taxon>Bacilli</taxon>
        <taxon>Bacillales</taxon>
        <taxon>Paenibacillaceae</taxon>
        <taxon>Brevibacillus</taxon>
    </lineage>
</organism>
<sequence>MTKVTFLGIIAIIFALMFSNSPVTAGESIIANVQNEQGGDVRPDLDTAEVELMFANIQNGTAHIFLRSPERKFFSPTDFPIVEGTDLIDATLPIENGKATFQYMFPIRGDYHLKVDVVDGEGKAAGTHELVITINENPEEVKNAVIFIAILVAFGFVVGYVLSRGRKRVHAV</sequence>
<evidence type="ECO:0000256" key="1">
    <source>
        <dbReference type="SAM" id="Phobius"/>
    </source>
</evidence>